<evidence type="ECO:0000313" key="1">
    <source>
        <dbReference type="EMBL" id="EGE79962.2"/>
    </source>
</evidence>
<dbReference type="EMBL" id="GG749417">
    <property type="protein sequence ID" value="KMW67147.1"/>
    <property type="molecule type" value="Genomic_DNA"/>
</dbReference>
<dbReference type="HOGENOM" id="CLU_2222497_0_0_1"/>
<name>F2T9P9_AJEDA</name>
<dbReference type="Proteomes" id="UP000007802">
    <property type="component" value="Unassembled WGS sequence"/>
</dbReference>
<gene>
    <name evidence="1" type="ORF">BDDG_02903</name>
</gene>
<dbReference type="EMBL" id="GG749417">
    <property type="protein sequence ID" value="EGE79962.2"/>
    <property type="molecule type" value="Genomic_DNA"/>
</dbReference>
<protein>
    <submittedName>
        <fullName evidence="1">Uncharacterized protein</fullName>
    </submittedName>
</protein>
<proteinExistence type="predicted"/>
<dbReference type="PROSITE" id="PS51257">
    <property type="entry name" value="PROKAR_LIPOPROTEIN"/>
    <property type="match status" value="1"/>
</dbReference>
<reference evidence="1" key="1">
    <citation type="submission" date="2010-03" db="EMBL/GenBank/DDBJ databases">
        <title>Annotation of Blastomyces dermatitidis strain ATCC 18188.</title>
        <authorList>
            <consortium name="The Broad Institute Genome Sequencing Platform"/>
            <consortium name="Broad Institute Genome Sequencing Center for Infectious Disease."/>
            <person name="Cuomo C."/>
            <person name="Klein B."/>
            <person name="Sullivan T."/>
            <person name="Heitman J."/>
            <person name="Young S."/>
            <person name="Zeng Q."/>
            <person name="Gargeya S."/>
            <person name="Alvarado L."/>
            <person name="Berlin A.M."/>
            <person name="Chapman S.B."/>
            <person name="Chen Z."/>
            <person name="Freedman E."/>
            <person name="Gellesch M."/>
            <person name="Goldberg J."/>
            <person name="Griggs A."/>
            <person name="Gujja S."/>
            <person name="Heilman E."/>
            <person name="Heiman D."/>
            <person name="Howarth C."/>
            <person name="Mehta T."/>
            <person name="Neiman D."/>
            <person name="Pearson M."/>
            <person name="Roberts A."/>
            <person name="Saif S."/>
            <person name="Shea T."/>
            <person name="Shenoy N."/>
            <person name="Sisk P."/>
            <person name="Stolte C."/>
            <person name="Sykes S."/>
            <person name="White J."/>
            <person name="Yandava C."/>
            <person name="Haas B."/>
            <person name="Nusbaum C."/>
            <person name="Birren B."/>
        </authorList>
    </citation>
    <scope>NUCLEOTIDE SEQUENCE [LARGE SCALE GENOMIC DNA]</scope>
    <source>
        <strain evidence="1">ATCC 18188</strain>
    </source>
</reference>
<accession>F2T9P9</accession>
<organism evidence="1">
    <name type="scientific">Ajellomyces dermatitidis (strain ATCC 18188 / CBS 674.68)</name>
    <name type="common">Blastomyces dermatitidis</name>
    <dbReference type="NCBI Taxonomy" id="653446"/>
    <lineage>
        <taxon>Eukaryota</taxon>
        <taxon>Fungi</taxon>
        <taxon>Dikarya</taxon>
        <taxon>Ascomycota</taxon>
        <taxon>Pezizomycotina</taxon>
        <taxon>Eurotiomycetes</taxon>
        <taxon>Eurotiomycetidae</taxon>
        <taxon>Onygenales</taxon>
        <taxon>Ajellomycetaceae</taxon>
        <taxon>Blastomyces</taxon>
    </lineage>
</organism>
<dbReference type="AlphaFoldDB" id="F2T9P9"/>
<sequence length="158" mass="17513">MNSGRMRPHRRTMEWAPQTQPGIQACTRLKGQGWKASPVRVALTVCMPFFSPHGRCWATYCRSEEVYTTNAKFHSFINEQRAVSPASSLKYSSRGLCLQGSWFELAIGGSPAVIPFIPTEKGRTVHHNLTKISVCNLSFLPMGNGQISMKIGTSALHC</sequence>